<proteinExistence type="predicted"/>
<evidence type="ECO:0000313" key="2">
    <source>
        <dbReference type="Proteomes" id="UP000016934"/>
    </source>
</evidence>
<sequence>MRSCGSPSPPSPALVKIPCLAPSWTIPVTVLVARVLIYPSWLLQHPPSRSKPVEASQRLIISHDFQLEGHT</sequence>
<dbReference type="AlphaFoldDB" id="M2RF07"/>
<dbReference type="Proteomes" id="UP000016934">
    <property type="component" value="Unassembled WGS sequence"/>
</dbReference>
<reference evidence="1 2" key="1">
    <citation type="journal article" date="2012" name="PLoS Pathog.">
        <title>Diverse lifestyles and strategies of plant pathogenesis encoded in the genomes of eighteen Dothideomycetes fungi.</title>
        <authorList>
            <person name="Ohm R.A."/>
            <person name="Feau N."/>
            <person name="Henrissat B."/>
            <person name="Schoch C.L."/>
            <person name="Horwitz B.A."/>
            <person name="Barry K.W."/>
            <person name="Condon B.J."/>
            <person name="Copeland A.C."/>
            <person name="Dhillon B."/>
            <person name="Glaser F."/>
            <person name="Hesse C.N."/>
            <person name="Kosti I."/>
            <person name="LaButti K."/>
            <person name="Lindquist E.A."/>
            <person name="Lucas S."/>
            <person name="Salamov A.A."/>
            <person name="Bradshaw R.E."/>
            <person name="Ciuffetti L."/>
            <person name="Hamelin R.C."/>
            <person name="Kema G.H.J."/>
            <person name="Lawrence C."/>
            <person name="Scott J.A."/>
            <person name="Spatafora J.W."/>
            <person name="Turgeon B.G."/>
            <person name="de Wit P.J.G.M."/>
            <person name="Zhong S."/>
            <person name="Goodwin S.B."/>
            <person name="Grigoriev I.V."/>
        </authorList>
    </citation>
    <scope>NUCLEOTIDE SEQUENCE [LARGE SCALE GENOMIC DNA]</scope>
    <source>
        <strain evidence="2">ND90Pr / ATCC 201652</strain>
    </source>
</reference>
<name>M2RF07_COCSN</name>
<dbReference type="RefSeq" id="XP_007698534.1">
    <property type="nucleotide sequence ID" value="XM_007700344.1"/>
</dbReference>
<keyword evidence="2" id="KW-1185">Reference proteome</keyword>
<organism evidence="1 2">
    <name type="scientific">Cochliobolus sativus (strain ND90Pr / ATCC 201652)</name>
    <name type="common">Common root rot and spot blotch fungus</name>
    <name type="synonym">Bipolaris sorokiniana</name>
    <dbReference type="NCBI Taxonomy" id="665912"/>
    <lineage>
        <taxon>Eukaryota</taxon>
        <taxon>Fungi</taxon>
        <taxon>Dikarya</taxon>
        <taxon>Ascomycota</taxon>
        <taxon>Pezizomycotina</taxon>
        <taxon>Dothideomycetes</taxon>
        <taxon>Pleosporomycetidae</taxon>
        <taxon>Pleosporales</taxon>
        <taxon>Pleosporineae</taxon>
        <taxon>Pleosporaceae</taxon>
        <taxon>Bipolaris</taxon>
    </lineage>
</organism>
<dbReference type="OrthoDB" id="3660393at2759"/>
<dbReference type="EMBL" id="KB445641">
    <property type="protein sequence ID" value="EMD65364.1"/>
    <property type="molecule type" value="Genomic_DNA"/>
</dbReference>
<gene>
    <name evidence="1" type="ORF">COCSADRAFT_304694</name>
</gene>
<protein>
    <submittedName>
        <fullName evidence="1">Uncharacterized protein</fullName>
    </submittedName>
</protein>
<accession>M2RF07</accession>
<dbReference type="KEGG" id="bsc:COCSADRAFT_304694"/>
<dbReference type="GeneID" id="19136250"/>
<evidence type="ECO:0000313" key="1">
    <source>
        <dbReference type="EMBL" id="EMD65364.1"/>
    </source>
</evidence>
<dbReference type="HOGENOM" id="CLU_2739847_0_0_1"/>
<reference evidence="2" key="2">
    <citation type="journal article" date="2013" name="PLoS Genet.">
        <title>Comparative genome structure, secondary metabolite, and effector coding capacity across Cochliobolus pathogens.</title>
        <authorList>
            <person name="Condon B.J."/>
            <person name="Leng Y."/>
            <person name="Wu D."/>
            <person name="Bushley K.E."/>
            <person name="Ohm R.A."/>
            <person name="Otillar R."/>
            <person name="Martin J."/>
            <person name="Schackwitz W."/>
            <person name="Grimwood J."/>
            <person name="MohdZainudin N."/>
            <person name="Xue C."/>
            <person name="Wang R."/>
            <person name="Manning V.A."/>
            <person name="Dhillon B."/>
            <person name="Tu Z.J."/>
            <person name="Steffenson B.J."/>
            <person name="Salamov A."/>
            <person name="Sun H."/>
            <person name="Lowry S."/>
            <person name="LaButti K."/>
            <person name="Han J."/>
            <person name="Copeland A."/>
            <person name="Lindquist E."/>
            <person name="Barry K."/>
            <person name="Schmutz J."/>
            <person name="Baker S.E."/>
            <person name="Ciuffetti L.M."/>
            <person name="Grigoriev I.V."/>
            <person name="Zhong S."/>
            <person name="Turgeon B.G."/>
        </authorList>
    </citation>
    <scope>NUCLEOTIDE SEQUENCE [LARGE SCALE GENOMIC DNA]</scope>
    <source>
        <strain evidence="2">ND90Pr / ATCC 201652</strain>
    </source>
</reference>